<keyword evidence="1" id="KW-0808">Transferase</keyword>
<evidence type="ECO:0000313" key="3">
    <source>
        <dbReference type="EMBL" id="PHQ28277.1"/>
    </source>
</evidence>
<dbReference type="GO" id="GO:0009103">
    <property type="term" value="P:lipopolysaccharide biosynthetic process"/>
    <property type="evidence" value="ECO:0007669"/>
    <property type="project" value="TreeGrafter"/>
</dbReference>
<organism evidence="3 4">
    <name type="scientific">Leeuwenhoekiella nanhaiensis</name>
    <dbReference type="NCBI Taxonomy" id="1655491"/>
    <lineage>
        <taxon>Bacteria</taxon>
        <taxon>Pseudomonadati</taxon>
        <taxon>Bacteroidota</taxon>
        <taxon>Flavobacteriia</taxon>
        <taxon>Flavobacteriales</taxon>
        <taxon>Flavobacteriaceae</taxon>
        <taxon>Leeuwenhoekiella</taxon>
    </lineage>
</organism>
<reference evidence="3 4" key="1">
    <citation type="submission" date="2017-08" db="EMBL/GenBank/DDBJ databases">
        <title>The whole genome shortgun sequences of strain Leeuwenhoekiella nanhaiensis G18 from the South China Sea.</title>
        <authorList>
            <person name="Liu Q."/>
        </authorList>
    </citation>
    <scope>NUCLEOTIDE SEQUENCE [LARGE SCALE GENOMIC DNA]</scope>
    <source>
        <strain evidence="3 4">G18</strain>
    </source>
</reference>
<name>A0A2G1VNC8_9FLAO</name>
<proteinExistence type="predicted"/>
<dbReference type="InterPro" id="IPR028098">
    <property type="entry name" value="Glyco_trans_4-like_N"/>
</dbReference>
<dbReference type="EMBL" id="NQXA01000016">
    <property type="protein sequence ID" value="PHQ28277.1"/>
    <property type="molecule type" value="Genomic_DNA"/>
</dbReference>
<feature type="domain" description="Glycosyltransferase subfamily 4-like N-terminal" evidence="2">
    <location>
        <begin position="19"/>
        <end position="175"/>
    </location>
</feature>
<sequence>MRIVLFTHPAFLNSNSMPRYARMLEQGMRERGHNVSVRTARAFFYKTPAPKFFKKWLGYLDQYLVFPLAFKLRRQAEPDLYVFADQALGPWVPLVKKKAHVIHCHDFLAQRAAEGAFPEQAVGTTGRWYQQFIRWGYRQGNCFICISEKTRQDLQAFLKHTPQISEVVYNGFNQEFKPNNPVEVRKDLGLALNLDLNTGYILHVGGNQFYKNRLGVLELYEAYSAQNPDAAPLLLVGTAPNENLLAYRKTMHSKARVHFCTGFSDEQVRMAYQGALVLLYPSLEEGFGWPIAEAQASGCPVITTAAAPMNEVGGEAAWYIPRRKHQDHEEFITTGVARLEMLLDLNDRERLNLVEAGLQNAKRFNTSKTLDHIALIYKQIVSQKWSEKEKL</sequence>
<evidence type="ECO:0000256" key="1">
    <source>
        <dbReference type="ARBA" id="ARBA00022679"/>
    </source>
</evidence>
<evidence type="ECO:0000259" key="2">
    <source>
        <dbReference type="Pfam" id="PF13439"/>
    </source>
</evidence>
<dbReference type="OrthoDB" id="798298at2"/>
<comment type="caution">
    <text evidence="3">The sequence shown here is derived from an EMBL/GenBank/DDBJ whole genome shotgun (WGS) entry which is preliminary data.</text>
</comment>
<gene>
    <name evidence="3" type="ORF">CJ305_15690</name>
</gene>
<dbReference type="Pfam" id="PF13692">
    <property type="entry name" value="Glyco_trans_1_4"/>
    <property type="match status" value="1"/>
</dbReference>
<keyword evidence="4" id="KW-1185">Reference proteome</keyword>
<dbReference type="Pfam" id="PF13439">
    <property type="entry name" value="Glyco_transf_4"/>
    <property type="match status" value="1"/>
</dbReference>
<protein>
    <recommendedName>
        <fullName evidence="2">Glycosyltransferase subfamily 4-like N-terminal domain-containing protein</fullName>
    </recommendedName>
</protein>
<dbReference type="AlphaFoldDB" id="A0A2G1VNC8"/>
<dbReference type="CDD" id="cd03809">
    <property type="entry name" value="GT4_MtfB-like"/>
    <property type="match status" value="1"/>
</dbReference>
<dbReference type="SUPFAM" id="SSF53756">
    <property type="entry name" value="UDP-Glycosyltransferase/glycogen phosphorylase"/>
    <property type="match status" value="1"/>
</dbReference>
<dbReference type="Gene3D" id="3.40.50.2000">
    <property type="entry name" value="Glycogen Phosphorylase B"/>
    <property type="match status" value="2"/>
</dbReference>
<dbReference type="GO" id="GO:0016757">
    <property type="term" value="F:glycosyltransferase activity"/>
    <property type="evidence" value="ECO:0007669"/>
    <property type="project" value="UniProtKB-ARBA"/>
</dbReference>
<evidence type="ECO:0000313" key="4">
    <source>
        <dbReference type="Proteomes" id="UP000229433"/>
    </source>
</evidence>
<dbReference type="PANTHER" id="PTHR46401">
    <property type="entry name" value="GLYCOSYLTRANSFERASE WBBK-RELATED"/>
    <property type="match status" value="1"/>
</dbReference>
<dbReference type="PANTHER" id="PTHR46401:SF2">
    <property type="entry name" value="GLYCOSYLTRANSFERASE WBBK-RELATED"/>
    <property type="match status" value="1"/>
</dbReference>
<dbReference type="Proteomes" id="UP000229433">
    <property type="component" value="Unassembled WGS sequence"/>
</dbReference>
<dbReference type="RefSeq" id="WP_099647252.1">
    <property type="nucleotide sequence ID" value="NZ_KZ319298.1"/>
</dbReference>
<accession>A0A2G1VNC8</accession>